<sequence length="99" mass="11141">MTEQSWQLRQGERLVGTLTLESGDMFWSDCRFKPGPAWEELAPLFASSRDAWRRGDEDAALAADETIYAQDLALVPEGSGAPITEFLIRIEGEVARFRH</sequence>
<proteinExistence type="predicted"/>
<accession>A0A918X7M7</accession>
<gene>
    <name evidence="1" type="ORF">GCM10010334_76990</name>
</gene>
<dbReference type="EMBL" id="BMVC01000024">
    <property type="protein sequence ID" value="GHD16175.1"/>
    <property type="molecule type" value="Genomic_DNA"/>
</dbReference>
<reference evidence="1" key="2">
    <citation type="submission" date="2020-09" db="EMBL/GenBank/DDBJ databases">
        <authorList>
            <person name="Sun Q."/>
            <person name="Ohkuma M."/>
        </authorList>
    </citation>
    <scope>NUCLEOTIDE SEQUENCE</scope>
    <source>
        <strain evidence="1">JCM 4637</strain>
    </source>
</reference>
<organism evidence="1 2">
    <name type="scientific">Streptomyces finlayi</name>
    <dbReference type="NCBI Taxonomy" id="67296"/>
    <lineage>
        <taxon>Bacteria</taxon>
        <taxon>Bacillati</taxon>
        <taxon>Actinomycetota</taxon>
        <taxon>Actinomycetes</taxon>
        <taxon>Kitasatosporales</taxon>
        <taxon>Streptomycetaceae</taxon>
        <taxon>Streptomyces</taxon>
    </lineage>
</organism>
<evidence type="ECO:0000313" key="1">
    <source>
        <dbReference type="EMBL" id="GHD16175.1"/>
    </source>
</evidence>
<comment type="caution">
    <text evidence="1">The sequence shown here is derived from an EMBL/GenBank/DDBJ whole genome shotgun (WGS) entry which is preliminary data.</text>
</comment>
<evidence type="ECO:0000313" key="2">
    <source>
        <dbReference type="Proteomes" id="UP000638353"/>
    </source>
</evidence>
<name>A0A918X7M7_9ACTN</name>
<reference evidence="1" key="1">
    <citation type="journal article" date="2014" name="Int. J. Syst. Evol. Microbiol.">
        <title>Complete genome sequence of Corynebacterium casei LMG S-19264T (=DSM 44701T), isolated from a smear-ripened cheese.</title>
        <authorList>
            <consortium name="US DOE Joint Genome Institute (JGI-PGF)"/>
            <person name="Walter F."/>
            <person name="Albersmeier A."/>
            <person name="Kalinowski J."/>
            <person name="Ruckert C."/>
        </authorList>
    </citation>
    <scope>NUCLEOTIDE SEQUENCE</scope>
    <source>
        <strain evidence="1">JCM 4637</strain>
    </source>
</reference>
<dbReference type="Proteomes" id="UP000638353">
    <property type="component" value="Unassembled WGS sequence"/>
</dbReference>
<protein>
    <submittedName>
        <fullName evidence="1">Uncharacterized protein</fullName>
    </submittedName>
</protein>
<dbReference type="AlphaFoldDB" id="A0A918X7M7"/>